<dbReference type="GO" id="GO:0016973">
    <property type="term" value="P:poly(A)+ mRNA export from nucleus"/>
    <property type="evidence" value="ECO:0007669"/>
    <property type="project" value="TreeGrafter"/>
</dbReference>
<sequence length="412" mass="47293">MTVNLSVFIMQLSDAIMAERGTELAFLLRPTSPHAKDLVKEFRNPTVNTLRDYKGSIASPWDEIAIQYVLVCTDVAKKRPVEAFKNQSSLFQLFQKYFATSTGWSLPALFSILRDLRDLALEADTHAKYNNQTIQCLEETARIIIPAFSNCINDRTSPPQESRKWGVYYVVGLIFKSYFREPPVQVKRISLSKNILRALEANSDLPPLSAYPKSHQVTYRYYLGMISFLNEGYEKAEEELTLAFYHCETRAHTNQERILTYLLPLRILKGHLPTDELLQRFPVLRELFTPFISAIRAGDITSFDSALEKWEHRLLELNLWLTIERARELCIRGLFRRVWVAADKGSRIPISMFHASLRISGVDVPQVEAECYVSNMIYKGLMRGYISHEKQMVVLANANAFPRVADRPSPFG</sequence>
<evidence type="ECO:0000313" key="4">
    <source>
        <dbReference type="Proteomes" id="UP000807025"/>
    </source>
</evidence>
<feature type="domain" description="PCI" evidence="2">
    <location>
        <begin position="217"/>
        <end position="400"/>
    </location>
</feature>
<dbReference type="InterPro" id="IPR000717">
    <property type="entry name" value="PCI_dom"/>
</dbReference>
<gene>
    <name evidence="3" type="ORF">BDN71DRAFT_1385471</name>
</gene>
<evidence type="ECO:0000256" key="1">
    <source>
        <dbReference type="ARBA" id="ARBA00025771"/>
    </source>
</evidence>
<reference evidence="3" key="1">
    <citation type="submission" date="2020-11" db="EMBL/GenBank/DDBJ databases">
        <authorList>
            <consortium name="DOE Joint Genome Institute"/>
            <person name="Ahrendt S."/>
            <person name="Riley R."/>
            <person name="Andreopoulos W."/>
            <person name="Labutti K."/>
            <person name="Pangilinan J."/>
            <person name="Ruiz-Duenas F.J."/>
            <person name="Barrasa J.M."/>
            <person name="Sanchez-Garcia M."/>
            <person name="Camarero S."/>
            <person name="Miyauchi S."/>
            <person name="Serrano A."/>
            <person name="Linde D."/>
            <person name="Babiker R."/>
            <person name="Drula E."/>
            <person name="Ayuso-Fernandez I."/>
            <person name="Pacheco R."/>
            <person name="Padilla G."/>
            <person name="Ferreira P."/>
            <person name="Barriuso J."/>
            <person name="Kellner H."/>
            <person name="Castanera R."/>
            <person name="Alfaro M."/>
            <person name="Ramirez L."/>
            <person name="Pisabarro A.G."/>
            <person name="Kuo A."/>
            <person name="Tritt A."/>
            <person name="Lipzen A."/>
            <person name="He G."/>
            <person name="Yan M."/>
            <person name="Ng V."/>
            <person name="Cullen D."/>
            <person name="Martin F."/>
            <person name="Rosso M.-N."/>
            <person name="Henrissat B."/>
            <person name="Hibbett D."/>
            <person name="Martinez A.T."/>
            <person name="Grigoriev I.V."/>
        </authorList>
    </citation>
    <scope>NUCLEOTIDE SEQUENCE</scope>
    <source>
        <strain evidence="3">ATCC 90797</strain>
    </source>
</reference>
<name>A0A9P6A6I5_PLEER</name>
<accession>A0A9P6A6I5</accession>
<dbReference type="EMBL" id="MU154536">
    <property type="protein sequence ID" value="KAF9498674.1"/>
    <property type="molecule type" value="Genomic_DNA"/>
</dbReference>
<dbReference type="GO" id="GO:0003690">
    <property type="term" value="F:double-stranded DNA binding"/>
    <property type="evidence" value="ECO:0007669"/>
    <property type="project" value="InterPro"/>
</dbReference>
<dbReference type="GO" id="GO:0000973">
    <property type="term" value="P:post-transcriptional tethering of RNA polymerase II gene DNA at nuclear periphery"/>
    <property type="evidence" value="ECO:0007669"/>
    <property type="project" value="TreeGrafter"/>
</dbReference>
<dbReference type="GO" id="GO:0003723">
    <property type="term" value="F:RNA binding"/>
    <property type="evidence" value="ECO:0007669"/>
    <property type="project" value="InterPro"/>
</dbReference>
<dbReference type="PANTHER" id="PTHR12732">
    <property type="entry name" value="UNCHARACTERIZED PROTEASOME COMPONENT REGION PCI-CONTAINING"/>
    <property type="match status" value="1"/>
</dbReference>
<dbReference type="InterPro" id="IPR045114">
    <property type="entry name" value="Csn12-like"/>
</dbReference>
<dbReference type="SMART" id="SM00753">
    <property type="entry name" value="PAM"/>
    <property type="match status" value="1"/>
</dbReference>
<dbReference type="GO" id="GO:0070390">
    <property type="term" value="C:transcription export complex 2"/>
    <property type="evidence" value="ECO:0007669"/>
    <property type="project" value="TreeGrafter"/>
</dbReference>
<evidence type="ECO:0000313" key="3">
    <source>
        <dbReference type="EMBL" id="KAF9498674.1"/>
    </source>
</evidence>
<dbReference type="PANTHER" id="PTHR12732:SF0">
    <property type="entry name" value="PCI DOMAIN-CONTAINING PROTEIN 2"/>
    <property type="match status" value="1"/>
</dbReference>
<dbReference type="GO" id="GO:0006368">
    <property type="term" value="P:transcription elongation by RNA polymerase II"/>
    <property type="evidence" value="ECO:0007669"/>
    <property type="project" value="TreeGrafter"/>
</dbReference>
<dbReference type="Pfam" id="PF01399">
    <property type="entry name" value="PCI"/>
    <property type="match status" value="1"/>
</dbReference>
<protein>
    <recommendedName>
        <fullName evidence="2">PCI domain-containing protein</fullName>
    </recommendedName>
</protein>
<comment type="caution">
    <text evidence="3">The sequence shown here is derived from an EMBL/GenBank/DDBJ whole genome shotgun (WGS) entry which is preliminary data.</text>
</comment>
<proteinExistence type="inferred from homology"/>
<organism evidence="3 4">
    <name type="scientific">Pleurotus eryngii</name>
    <name type="common">Boletus of the steppes</name>
    <dbReference type="NCBI Taxonomy" id="5323"/>
    <lineage>
        <taxon>Eukaryota</taxon>
        <taxon>Fungi</taxon>
        <taxon>Dikarya</taxon>
        <taxon>Basidiomycota</taxon>
        <taxon>Agaricomycotina</taxon>
        <taxon>Agaricomycetes</taxon>
        <taxon>Agaricomycetidae</taxon>
        <taxon>Agaricales</taxon>
        <taxon>Pleurotineae</taxon>
        <taxon>Pleurotaceae</taxon>
        <taxon>Pleurotus</taxon>
    </lineage>
</organism>
<dbReference type="AlphaFoldDB" id="A0A9P6A6I5"/>
<dbReference type="Gene3D" id="1.10.10.10">
    <property type="entry name" value="Winged helix-like DNA-binding domain superfamily/Winged helix DNA-binding domain"/>
    <property type="match status" value="1"/>
</dbReference>
<keyword evidence="4" id="KW-1185">Reference proteome</keyword>
<comment type="similarity">
    <text evidence="1">Belongs to the CSN12 family.</text>
</comment>
<dbReference type="InterPro" id="IPR036388">
    <property type="entry name" value="WH-like_DNA-bd_sf"/>
</dbReference>
<dbReference type="PROSITE" id="PS50250">
    <property type="entry name" value="PCI"/>
    <property type="match status" value="1"/>
</dbReference>
<dbReference type="Proteomes" id="UP000807025">
    <property type="component" value="Unassembled WGS sequence"/>
</dbReference>
<dbReference type="OrthoDB" id="10252687at2759"/>
<evidence type="ECO:0000259" key="2">
    <source>
        <dbReference type="PROSITE" id="PS50250"/>
    </source>
</evidence>